<dbReference type="Gene3D" id="1.20.120.1630">
    <property type="match status" value="1"/>
</dbReference>
<name>A0ABR3ELJ1_9AGAR</name>
<sequence>MSVGAVVKQVAWVTRISQENMSASQSLGVGLFNLVSNSLNTLIFTAAATSPITLPADEWDLTSPQLLAGTALFASGIALEWISEEQRKEFKDDPKNLGKVYSKGLFGWARHINYGGYMLWRTGFALAAGGWKWGAINAAFFGLSFEYSGIPELDEYCTNRYQAQWVEYKRRVPYKLLPYIW</sequence>
<dbReference type="PANTHER" id="PTHR32251">
    <property type="entry name" value="3-OXO-5-ALPHA-STEROID 4-DEHYDROGENASE"/>
    <property type="match status" value="1"/>
</dbReference>
<reference evidence="1 2" key="1">
    <citation type="submission" date="2024-02" db="EMBL/GenBank/DDBJ databases">
        <title>A draft genome for the cacao thread blight pathogen Marasmius crinis-equi.</title>
        <authorList>
            <person name="Cohen S.P."/>
            <person name="Baruah I.K."/>
            <person name="Amoako-Attah I."/>
            <person name="Bukari Y."/>
            <person name="Meinhardt L.W."/>
            <person name="Bailey B.A."/>
        </authorList>
    </citation>
    <scope>NUCLEOTIDE SEQUENCE [LARGE SCALE GENOMIC DNA]</scope>
    <source>
        <strain evidence="1 2">GH-76</strain>
    </source>
</reference>
<comment type="caution">
    <text evidence="1">The sequence shown here is derived from an EMBL/GenBank/DDBJ whole genome shotgun (WGS) entry which is preliminary data.</text>
</comment>
<dbReference type="PROSITE" id="PS50244">
    <property type="entry name" value="S5A_REDUCTASE"/>
    <property type="match status" value="1"/>
</dbReference>
<evidence type="ECO:0008006" key="3">
    <source>
        <dbReference type="Google" id="ProtNLM"/>
    </source>
</evidence>
<dbReference type="EMBL" id="JBAHYK010003227">
    <property type="protein sequence ID" value="KAL0563757.1"/>
    <property type="molecule type" value="Genomic_DNA"/>
</dbReference>
<dbReference type="PANTHER" id="PTHR32251:SF15">
    <property type="entry name" value="3-OXO-5-ALPHA-STEROID 4-DEHYDROGENASE (DUF1295)"/>
    <property type="match status" value="1"/>
</dbReference>
<dbReference type="Pfam" id="PF06966">
    <property type="entry name" value="DUF1295"/>
    <property type="match status" value="1"/>
</dbReference>
<dbReference type="InterPro" id="IPR010721">
    <property type="entry name" value="UstE-like"/>
</dbReference>
<dbReference type="Proteomes" id="UP001465976">
    <property type="component" value="Unassembled WGS sequence"/>
</dbReference>
<evidence type="ECO:0000313" key="2">
    <source>
        <dbReference type="Proteomes" id="UP001465976"/>
    </source>
</evidence>
<accession>A0ABR3ELJ1</accession>
<proteinExistence type="predicted"/>
<protein>
    <recommendedName>
        <fullName evidence="3">Steroid 5-alpha reductase C-terminal domain-containing protein</fullName>
    </recommendedName>
</protein>
<organism evidence="1 2">
    <name type="scientific">Marasmius crinis-equi</name>
    <dbReference type="NCBI Taxonomy" id="585013"/>
    <lineage>
        <taxon>Eukaryota</taxon>
        <taxon>Fungi</taxon>
        <taxon>Dikarya</taxon>
        <taxon>Basidiomycota</taxon>
        <taxon>Agaricomycotina</taxon>
        <taxon>Agaricomycetes</taxon>
        <taxon>Agaricomycetidae</taxon>
        <taxon>Agaricales</taxon>
        <taxon>Marasmiineae</taxon>
        <taxon>Marasmiaceae</taxon>
        <taxon>Marasmius</taxon>
    </lineage>
</organism>
<evidence type="ECO:0000313" key="1">
    <source>
        <dbReference type="EMBL" id="KAL0563757.1"/>
    </source>
</evidence>
<gene>
    <name evidence="1" type="ORF">V5O48_018305</name>
</gene>
<keyword evidence="2" id="KW-1185">Reference proteome</keyword>